<organism evidence="2 3">
    <name type="scientific">Bombilactobacillus folatiphilus</name>
    <dbReference type="NCBI Taxonomy" id="2923362"/>
    <lineage>
        <taxon>Bacteria</taxon>
        <taxon>Bacillati</taxon>
        <taxon>Bacillota</taxon>
        <taxon>Bacilli</taxon>
        <taxon>Lactobacillales</taxon>
        <taxon>Lactobacillaceae</taxon>
        <taxon>Bombilactobacillus</taxon>
    </lineage>
</organism>
<dbReference type="EMBL" id="CP093366">
    <property type="protein sequence ID" value="UQS82212.1"/>
    <property type="molecule type" value="Genomic_DNA"/>
</dbReference>
<keyword evidence="1" id="KW-0472">Membrane</keyword>
<keyword evidence="3" id="KW-1185">Reference proteome</keyword>
<evidence type="ECO:0000313" key="2">
    <source>
        <dbReference type="EMBL" id="UQS82212.1"/>
    </source>
</evidence>
<dbReference type="SUPFAM" id="SSF103473">
    <property type="entry name" value="MFS general substrate transporter"/>
    <property type="match status" value="1"/>
</dbReference>
<reference evidence="2" key="1">
    <citation type="journal article" date="2022" name="Int. J. Syst. Evol. Microbiol.">
        <title>Apilactobacillus apisilvae sp. nov., Nicolia spurrieriana gen. nov. sp. nov., Bombilactobacillus folatiphilus sp. nov. and Bombilactobacillus thymidiniphilus sp. nov., four new lactic acid bacterial isolates from stingless bees Tetragonula carbonaria and Austroplebeia australis.</title>
        <authorList>
            <person name="Oliphant S.A."/>
            <person name="Watson-Haigh N.S."/>
            <person name="Sumby K.M."/>
            <person name="Gardner J."/>
            <person name="Groom S."/>
            <person name="Jiranek V."/>
        </authorList>
    </citation>
    <scope>NUCLEOTIDE SEQUENCE</scope>
    <source>
        <strain evidence="2">SG4_D2</strain>
    </source>
</reference>
<dbReference type="RefSeq" id="WP_249514482.1">
    <property type="nucleotide sequence ID" value="NZ_CP093366.1"/>
</dbReference>
<gene>
    <name evidence="2" type="ORF">MOO45_00515</name>
</gene>
<dbReference type="InterPro" id="IPR036259">
    <property type="entry name" value="MFS_trans_sf"/>
</dbReference>
<keyword evidence="1" id="KW-0812">Transmembrane</keyword>
<proteinExistence type="predicted"/>
<feature type="transmembrane region" description="Helical" evidence="1">
    <location>
        <begin position="205"/>
        <end position="223"/>
    </location>
</feature>
<evidence type="ECO:0000313" key="3">
    <source>
        <dbReference type="Proteomes" id="UP000831495"/>
    </source>
</evidence>
<evidence type="ECO:0000256" key="1">
    <source>
        <dbReference type="SAM" id="Phobius"/>
    </source>
</evidence>
<keyword evidence="1" id="KW-1133">Transmembrane helix</keyword>
<dbReference type="Proteomes" id="UP000831495">
    <property type="component" value="Chromosome"/>
</dbReference>
<name>A0ABY4P9Z6_9LACO</name>
<sequence>MKKNLLLIAYVLLAHIDMTNNPVVVGTCLILGTGYGIIAGPITLLAASDFEGKLLTASQSIAGVLRQVGTILAVAIYVTSLYSNLNTAHDHSVNYIHQKVATLDVPQAKQKVIIKKSVAALSSNKTNTNTKHFTKEDKKELVEHNYHKVIQQQPNLPPQQAAVIKQQVRKKVLQRVTKLNAQINHVIQKIKNYALSQHNKAFIKLYSSSIIFVAISIFSFLLFPKKKDSSGNKA</sequence>
<accession>A0ABY4P9Z6</accession>
<protein>
    <submittedName>
        <fullName evidence="2">MFS transporter</fullName>
    </submittedName>
</protein>